<feature type="transmembrane region" description="Helical" evidence="7">
    <location>
        <begin position="94"/>
        <end position="113"/>
    </location>
</feature>
<comment type="subcellular location">
    <subcellularLocation>
        <location evidence="6">Cell membrane</location>
        <topology evidence="6">Multi-pass membrane protein</topology>
    </subcellularLocation>
    <subcellularLocation>
        <location evidence="1">Membrane</location>
        <topology evidence="1">Multi-pass membrane protein</topology>
    </subcellularLocation>
</comment>
<evidence type="ECO:0000256" key="3">
    <source>
        <dbReference type="ARBA" id="ARBA00022692"/>
    </source>
</evidence>
<evidence type="ECO:0000256" key="7">
    <source>
        <dbReference type="SAM" id="Phobius"/>
    </source>
</evidence>
<keyword evidence="9" id="KW-1185">Reference proteome</keyword>
<dbReference type="Gene3D" id="1.10.3470.10">
    <property type="entry name" value="ABC transporter involved in vitamin B12 uptake, BtuC"/>
    <property type="match status" value="1"/>
</dbReference>
<reference evidence="8 9" key="1">
    <citation type="submission" date="2010-12" db="EMBL/GenBank/DDBJ databases">
        <title>Whole genome sequence of Acidiphilium multivorum AIU301.</title>
        <authorList>
            <person name="Narita-Yamada S."/>
            <person name="Nakamura S."/>
            <person name="Ito N."/>
            <person name="Takarada H."/>
            <person name="Katano Y."/>
            <person name="Nakazawa H."/>
            <person name="Hosoyama A."/>
            <person name="Yamada R."/>
            <person name="Fujita N."/>
        </authorList>
    </citation>
    <scope>NUCLEOTIDE SEQUENCE [LARGE SCALE GENOMIC DNA]</scope>
    <source>
        <strain evidence="9">DSM 11245 / JCM 8867 / AIU301</strain>
    </source>
</reference>
<comment type="similarity">
    <text evidence="2 6">Belongs to the ABC-3 integral membrane protein family.</text>
</comment>
<name>F0J394_ACIMA</name>
<organism evidence="8 9">
    <name type="scientific">Acidiphilium multivorum (strain DSM 11245 / JCM 8867 / NBRC 100883 / AIU 301)</name>
    <dbReference type="NCBI Taxonomy" id="926570"/>
    <lineage>
        <taxon>Bacteria</taxon>
        <taxon>Pseudomonadati</taxon>
        <taxon>Pseudomonadota</taxon>
        <taxon>Alphaproteobacteria</taxon>
        <taxon>Acetobacterales</taxon>
        <taxon>Acidocellaceae</taxon>
        <taxon>Acidiphilium</taxon>
    </lineage>
</organism>
<keyword evidence="6" id="KW-0813">Transport</keyword>
<gene>
    <name evidence="8" type="ordered locus">ACMV_26930</name>
</gene>
<proteinExistence type="inferred from homology"/>
<dbReference type="AlphaFoldDB" id="F0J394"/>
<keyword evidence="3 6" id="KW-0812">Transmembrane</keyword>
<accession>F0J394</accession>
<dbReference type="EMBL" id="AP012035">
    <property type="protein sequence ID" value="BAJ82040.1"/>
    <property type="molecule type" value="Genomic_DNA"/>
</dbReference>
<feature type="transmembrane region" description="Helical" evidence="7">
    <location>
        <begin position="58"/>
        <end position="82"/>
    </location>
</feature>
<keyword evidence="4 7" id="KW-1133">Transmembrane helix</keyword>
<dbReference type="GO" id="GO:0010043">
    <property type="term" value="P:response to zinc ion"/>
    <property type="evidence" value="ECO:0007669"/>
    <property type="project" value="TreeGrafter"/>
</dbReference>
<keyword evidence="5 7" id="KW-0472">Membrane</keyword>
<evidence type="ECO:0000256" key="1">
    <source>
        <dbReference type="ARBA" id="ARBA00004141"/>
    </source>
</evidence>
<feature type="transmembrane region" description="Helical" evidence="7">
    <location>
        <begin position="12"/>
        <end position="38"/>
    </location>
</feature>
<feature type="transmembrane region" description="Helical" evidence="7">
    <location>
        <begin position="186"/>
        <end position="211"/>
    </location>
</feature>
<evidence type="ECO:0000256" key="5">
    <source>
        <dbReference type="ARBA" id="ARBA00023136"/>
    </source>
</evidence>
<evidence type="ECO:0000256" key="2">
    <source>
        <dbReference type="ARBA" id="ARBA00008034"/>
    </source>
</evidence>
<feature type="transmembrane region" description="Helical" evidence="7">
    <location>
        <begin position="258"/>
        <end position="278"/>
    </location>
</feature>
<dbReference type="PANTHER" id="PTHR30477">
    <property type="entry name" value="ABC-TRANSPORTER METAL-BINDING PROTEIN"/>
    <property type="match status" value="1"/>
</dbReference>
<dbReference type="InterPro" id="IPR001626">
    <property type="entry name" value="ABC_TroCD"/>
</dbReference>
<feature type="transmembrane region" description="Helical" evidence="7">
    <location>
        <begin position="143"/>
        <end position="166"/>
    </location>
</feature>
<evidence type="ECO:0000313" key="9">
    <source>
        <dbReference type="Proteomes" id="UP000007100"/>
    </source>
</evidence>
<evidence type="ECO:0000256" key="4">
    <source>
        <dbReference type="ARBA" id="ARBA00022989"/>
    </source>
</evidence>
<evidence type="ECO:0000256" key="6">
    <source>
        <dbReference type="RuleBase" id="RU003943"/>
    </source>
</evidence>
<dbReference type="HOGENOM" id="CLU_028808_1_0_5"/>
<dbReference type="InterPro" id="IPR037294">
    <property type="entry name" value="ABC_BtuC-like"/>
</dbReference>
<dbReference type="KEGG" id="amv:ACMV_26930"/>
<dbReference type="GO" id="GO:0055085">
    <property type="term" value="P:transmembrane transport"/>
    <property type="evidence" value="ECO:0007669"/>
    <property type="project" value="InterPro"/>
</dbReference>
<dbReference type="Proteomes" id="UP000007100">
    <property type="component" value="Chromosome"/>
</dbReference>
<evidence type="ECO:0000313" key="8">
    <source>
        <dbReference type="EMBL" id="BAJ82040.1"/>
    </source>
</evidence>
<sequence length="282" mass="27171">MRVMTGAGWFALGPVGVALAVSFAAALVSAVVGVFTVLRGQAFAGHALGDISGAGGAAALLFGIRPLAGFVAMALAGAAAMALAGGRRIAERDLASGVVLGAGLGLAALFLYLDATMSGAGGAASTVMFGSMFAIPPGMVLPAALCAAAALAAMAALARPLALIAIGPDLAASRGVRVQLVGFAHLAVLALAVGLAAMSVGAVLATALLIGPASAGLRAARTLAGAVALAAAIGVGASWGGIALAYESYGWGGRHGWPVSFFVVALVVVAYAAAGLVARARR</sequence>
<dbReference type="SUPFAM" id="SSF81345">
    <property type="entry name" value="ABC transporter involved in vitamin B12 uptake, BtuC"/>
    <property type="match status" value="1"/>
</dbReference>
<protein>
    <submittedName>
        <fullName evidence="8">Putative ABC transporter permease protein</fullName>
    </submittedName>
</protein>
<dbReference type="PANTHER" id="PTHR30477:SF13">
    <property type="entry name" value="IRON TRANSPORT SYSTEM MEMBRANE PROTEIN HI_0360-RELATED"/>
    <property type="match status" value="1"/>
</dbReference>
<feature type="transmembrane region" description="Helical" evidence="7">
    <location>
        <begin position="223"/>
        <end position="246"/>
    </location>
</feature>
<dbReference type="GO" id="GO:0043190">
    <property type="term" value="C:ATP-binding cassette (ABC) transporter complex"/>
    <property type="evidence" value="ECO:0007669"/>
    <property type="project" value="InterPro"/>
</dbReference>
<dbReference type="Pfam" id="PF00950">
    <property type="entry name" value="ABC-3"/>
    <property type="match status" value="1"/>
</dbReference>